<dbReference type="AlphaFoldDB" id="A0A2H3CRI5"/>
<evidence type="ECO:0000313" key="2">
    <source>
        <dbReference type="EMBL" id="PBK81028.1"/>
    </source>
</evidence>
<sequence length="118" mass="13342">MLDKRFRWASDGRIVLLVVLIGLRVFNLVSCAAVVSTIVSLFLFSMVTLFQSWMPGGCVHHRTFFPSLYAFSFVCLCHKNPPHPTSIVLVLLPYWTCYGFRHLGHSISPVVTDCPHSM</sequence>
<evidence type="ECO:0000313" key="3">
    <source>
        <dbReference type="Proteomes" id="UP000217790"/>
    </source>
</evidence>
<reference evidence="3" key="1">
    <citation type="journal article" date="2017" name="Nat. Ecol. Evol.">
        <title>Genome expansion and lineage-specific genetic innovations in the forest pathogenic fungi Armillaria.</title>
        <authorList>
            <person name="Sipos G."/>
            <person name="Prasanna A.N."/>
            <person name="Walter M.C."/>
            <person name="O'Connor E."/>
            <person name="Balint B."/>
            <person name="Krizsan K."/>
            <person name="Kiss B."/>
            <person name="Hess J."/>
            <person name="Varga T."/>
            <person name="Slot J."/>
            <person name="Riley R."/>
            <person name="Boka B."/>
            <person name="Rigling D."/>
            <person name="Barry K."/>
            <person name="Lee J."/>
            <person name="Mihaltcheva S."/>
            <person name="LaButti K."/>
            <person name="Lipzen A."/>
            <person name="Waldron R."/>
            <person name="Moloney N.M."/>
            <person name="Sperisen C."/>
            <person name="Kredics L."/>
            <person name="Vagvoelgyi C."/>
            <person name="Patrignani A."/>
            <person name="Fitzpatrick D."/>
            <person name="Nagy I."/>
            <person name="Doyle S."/>
            <person name="Anderson J.B."/>
            <person name="Grigoriev I.V."/>
            <person name="Gueldener U."/>
            <person name="Muensterkoetter M."/>
            <person name="Nagy L.G."/>
        </authorList>
    </citation>
    <scope>NUCLEOTIDE SEQUENCE [LARGE SCALE GENOMIC DNA]</scope>
    <source>
        <strain evidence="3">Ar21-2</strain>
    </source>
</reference>
<name>A0A2H3CRI5_ARMGA</name>
<dbReference type="InParanoid" id="A0A2H3CRI5"/>
<keyword evidence="3" id="KW-1185">Reference proteome</keyword>
<keyword evidence="1" id="KW-1133">Transmembrane helix</keyword>
<organism evidence="2 3">
    <name type="scientific">Armillaria gallica</name>
    <name type="common">Bulbous honey fungus</name>
    <name type="synonym">Armillaria bulbosa</name>
    <dbReference type="NCBI Taxonomy" id="47427"/>
    <lineage>
        <taxon>Eukaryota</taxon>
        <taxon>Fungi</taxon>
        <taxon>Dikarya</taxon>
        <taxon>Basidiomycota</taxon>
        <taxon>Agaricomycotina</taxon>
        <taxon>Agaricomycetes</taxon>
        <taxon>Agaricomycetidae</taxon>
        <taxon>Agaricales</taxon>
        <taxon>Marasmiineae</taxon>
        <taxon>Physalacriaceae</taxon>
        <taxon>Armillaria</taxon>
    </lineage>
</organism>
<evidence type="ECO:0000256" key="1">
    <source>
        <dbReference type="SAM" id="Phobius"/>
    </source>
</evidence>
<dbReference type="EMBL" id="KZ293736">
    <property type="protein sequence ID" value="PBK81028.1"/>
    <property type="molecule type" value="Genomic_DNA"/>
</dbReference>
<feature type="transmembrane region" description="Helical" evidence="1">
    <location>
        <begin position="14"/>
        <end position="44"/>
    </location>
</feature>
<protein>
    <submittedName>
        <fullName evidence="2">Uncharacterized protein</fullName>
    </submittedName>
</protein>
<keyword evidence="1" id="KW-0812">Transmembrane</keyword>
<dbReference type="Proteomes" id="UP000217790">
    <property type="component" value="Unassembled WGS sequence"/>
</dbReference>
<proteinExistence type="predicted"/>
<gene>
    <name evidence="2" type="ORF">ARMGADRAFT_816755</name>
</gene>
<accession>A0A2H3CRI5</accession>
<keyword evidence="1" id="KW-0472">Membrane</keyword>